<feature type="region of interest" description="Disordered" evidence="1">
    <location>
        <begin position="1"/>
        <end position="35"/>
    </location>
</feature>
<accession>A0A1I8ADG3</accession>
<keyword evidence="2" id="KW-1185">Reference proteome</keyword>
<organism evidence="2 3">
    <name type="scientific">Steinernema glaseri</name>
    <dbReference type="NCBI Taxonomy" id="37863"/>
    <lineage>
        <taxon>Eukaryota</taxon>
        <taxon>Metazoa</taxon>
        <taxon>Ecdysozoa</taxon>
        <taxon>Nematoda</taxon>
        <taxon>Chromadorea</taxon>
        <taxon>Rhabditida</taxon>
        <taxon>Tylenchina</taxon>
        <taxon>Panagrolaimomorpha</taxon>
        <taxon>Strongyloidoidea</taxon>
        <taxon>Steinernematidae</taxon>
        <taxon>Steinernema</taxon>
    </lineage>
</organism>
<dbReference type="Proteomes" id="UP000095287">
    <property type="component" value="Unplaced"/>
</dbReference>
<dbReference type="WBParaSite" id="L893_g4322.t1">
    <property type="protein sequence ID" value="L893_g4322.t1"/>
    <property type="gene ID" value="L893_g4322"/>
</dbReference>
<dbReference type="AlphaFoldDB" id="A0A1I8ADG3"/>
<sequence length="119" mass="12531">MEWAISSARRATTSATSYSSPRPDDGSPTATDHIGHEVTITTASHNLFRLFNSPGLVSNPGLRRPVTETPKEGAAGARSPATVVRARASVRALNRNGAALPAWSSPRAQPGRHCVAHPV</sequence>
<evidence type="ECO:0000313" key="2">
    <source>
        <dbReference type="Proteomes" id="UP000095287"/>
    </source>
</evidence>
<protein>
    <submittedName>
        <fullName evidence="3">Uncharacterized protein</fullName>
    </submittedName>
</protein>
<evidence type="ECO:0000256" key="1">
    <source>
        <dbReference type="SAM" id="MobiDB-lite"/>
    </source>
</evidence>
<feature type="region of interest" description="Disordered" evidence="1">
    <location>
        <begin position="58"/>
        <end position="82"/>
    </location>
</feature>
<reference evidence="3" key="1">
    <citation type="submission" date="2016-11" db="UniProtKB">
        <authorList>
            <consortium name="WormBaseParasite"/>
        </authorList>
    </citation>
    <scope>IDENTIFICATION</scope>
</reference>
<name>A0A1I8ADG3_9BILA</name>
<feature type="compositionally biased region" description="Low complexity" evidence="1">
    <location>
        <begin position="1"/>
        <end position="21"/>
    </location>
</feature>
<proteinExistence type="predicted"/>
<evidence type="ECO:0000313" key="3">
    <source>
        <dbReference type="WBParaSite" id="L893_g4322.t1"/>
    </source>
</evidence>